<proteinExistence type="predicted"/>
<reference evidence="3" key="2">
    <citation type="submission" date="2015-01" db="EMBL/GenBank/DDBJ databases">
        <title>Complete genome sequence of Methylobacterium aquaticum strain 22A.</title>
        <authorList>
            <person name="Tani A."/>
            <person name="Ogura Y."/>
            <person name="Hayashi T."/>
        </authorList>
    </citation>
    <scope>NUCLEOTIDE SEQUENCE [LARGE SCALE GENOMIC DNA]</scope>
    <source>
        <strain evidence="3">MA-22A</strain>
        <plasmid evidence="3">Plasmid pMaq22A_1p DNA</plasmid>
    </source>
</reference>
<dbReference type="KEGG" id="maqu:Maq22A_1p38415"/>
<accession>A0A1Y0ZCE3</accession>
<keyword evidence="2" id="KW-0614">Plasmid</keyword>
<gene>
    <name evidence="2" type="ORF">Maq22A_1p38415</name>
</gene>
<organism evidence="2 3">
    <name type="scientific">Methylobacterium aquaticum</name>
    <dbReference type="NCBI Taxonomy" id="270351"/>
    <lineage>
        <taxon>Bacteria</taxon>
        <taxon>Pseudomonadati</taxon>
        <taxon>Pseudomonadota</taxon>
        <taxon>Alphaproteobacteria</taxon>
        <taxon>Hyphomicrobiales</taxon>
        <taxon>Methylobacteriaceae</taxon>
        <taxon>Methylobacterium</taxon>
    </lineage>
</organism>
<evidence type="ECO:0000313" key="3">
    <source>
        <dbReference type="Proteomes" id="UP000061432"/>
    </source>
</evidence>
<dbReference type="EMBL" id="AP014705">
    <property type="protein sequence ID" value="BAR47311.1"/>
    <property type="molecule type" value="Genomic_DNA"/>
</dbReference>
<dbReference type="Proteomes" id="UP000061432">
    <property type="component" value="Plasmid pMaq22A_1p"/>
</dbReference>
<dbReference type="AlphaFoldDB" id="A0A1Y0ZCE3"/>
<evidence type="ECO:0000313" key="2">
    <source>
        <dbReference type="EMBL" id="BAR47311.1"/>
    </source>
</evidence>
<geneLocation type="plasmid" evidence="3">
    <name>pMaq22A_1p DNA</name>
</geneLocation>
<name>A0A1Y0ZCE3_9HYPH</name>
<feature type="compositionally biased region" description="Low complexity" evidence="1">
    <location>
        <begin position="1"/>
        <end position="19"/>
    </location>
</feature>
<feature type="region of interest" description="Disordered" evidence="1">
    <location>
        <begin position="1"/>
        <end position="113"/>
    </location>
</feature>
<sequence>MSGSSASRGSGCRPRSGSPGPSPDGIPADVRSDPGGGASPGPSARQARRNARAARNGAATRVHKAPTVRTRATERSAPKMPMKRTLLPRWAGLGPGRIRGRVEGQEAPQSRQE</sequence>
<reference evidence="2 3" key="1">
    <citation type="journal article" date="2015" name="Genome Announc.">
        <title>Complete Genome Sequence of Methylobacterium aquaticum Strain 22A, Isolated from Racomitrium japonicum Moss.</title>
        <authorList>
            <person name="Tani A."/>
            <person name="Ogura Y."/>
            <person name="Hayashi T."/>
            <person name="Kimbara K."/>
        </authorList>
    </citation>
    <scope>NUCLEOTIDE SEQUENCE [LARGE SCALE GENOMIC DNA]</scope>
    <source>
        <strain evidence="2 3">MA-22A</strain>
        <plasmid evidence="3">Plasmid pMaq22A_1p DNA</plasmid>
    </source>
</reference>
<evidence type="ECO:0000256" key="1">
    <source>
        <dbReference type="SAM" id="MobiDB-lite"/>
    </source>
</evidence>
<protein>
    <submittedName>
        <fullName evidence="2">Uncharacterized protein</fullName>
    </submittedName>
</protein>